<dbReference type="GO" id="GO:0016020">
    <property type="term" value="C:membrane"/>
    <property type="evidence" value="ECO:0000318"/>
    <property type="project" value="GO_Central"/>
</dbReference>
<gene>
    <name evidence="15" type="primary">tmem-131</name>
    <name evidence="13 15" type="ORF">CBG16531</name>
    <name evidence="13" type="ORF">CBG_16531</name>
</gene>
<dbReference type="InterPro" id="IPR022113">
    <property type="entry name" value="TMEM131L_N"/>
</dbReference>
<dbReference type="HOGENOM" id="CLU_003107_0_0_1"/>
<evidence type="ECO:0000256" key="2">
    <source>
        <dbReference type="ARBA" id="ARBA00006682"/>
    </source>
</evidence>
<feature type="region of interest" description="Disordered" evidence="7">
    <location>
        <begin position="1823"/>
        <end position="1845"/>
    </location>
</feature>
<evidence type="ECO:0000256" key="1">
    <source>
        <dbReference type="ARBA" id="ARBA00004479"/>
    </source>
</evidence>
<evidence type="ECO:0000256" key="6">
    <source>
        <dbReference type="ARBA" id="ARBA00023136"/>
    </source>
</evidence>
<feature type="domain" description="TMEM131 second Ig-like" evidence="10">
    <location>
        <begin position="241"/>
        <end position="333"/>
    </location>
</feature>
<dbReference type="EMBL" id="HE600949">
    <property type="protein sequence ID" value="CAP34473.2"/>
    <property type="molecule type" value="Genomic_DNA"/>
</dbReference>
<dbReference type="eggNOG" id="KOG3620">
    <property type="taxonomic scope" value="Eukaryota"/>
</dbReference>
<feature type="signal peptide" evidence="8">
    <location>
        <begin position="1"/>
        <end position="36"/>
    </location>
</feature>
<evidence type="ECO:0000256" key="8">
    <source>
        <dbReference type="SAM" id="SignalP"/>
    </source>
</evidence>
<proteinExistence type="inferred from homology"/>
<evidence type="ECO:0000313" key="13">
    <source>
        <dbReference type="EMBL" id="CAP34473.2"/>
    </source>
</evidence>
<feature type="region of interest" description="Disordered" evidence="7">
    <location>
        <begin position="1244"/>
        <end position="1278"/>
    </location>
</feature>
<dbReference type="STRING" id="6238.A8XPF2"/>
<feature type="domain" description="TMEM131L fifth Ig-like" evidence="12">
    <location>
        <begin position="1098"/>
        <end position="1161"/>
    </location>
</feature>
<dbReference type="GO" id="GO:0005789">
    <property type="term" value="C:endoplasmic reticulum membrane"/>
    <property type="evidence" value="ECO:0007669"/>
    <property type="project" value="EnsemblMetazoa"/>
</dbReference>
<evidence type="ECO:0000259" key="10">
    <source>
        <dbReference type="Pfam" id="PF24495"/>
    </source>
</evidence>
<keyword evidence="14" id="KW-1185">Reference proteome</keyword>
<feature type="compositionally biased region" description="Acidic residues" evidence="7">
    <location>
        <begin position="1618"/>
        <end position="1632"/>
    </location>
</feature>
<dbReference type="InterPro" id="IPR056311">
    <property type="entry name" value="TMEM131_Ig_2"/>
</dbReference>
<comment type="similarity">
    <text evidence="2">Belongs to the TMEM131 family.</text>
</comment>
<evidence type="ECO:0000313" key="14">
    <source>
        <dbReference type="Proteomes" id="UP000008549"/>
    </source>
</evidence>
<keyword evidence="4 8" id="KW-0732">Signal</keyword>
<feature type="domain" description="Transmembrane protein 131-like N-terminal" evidence="9">
    <location>
        <begin position="154"/>
        <end position="224"/>
    </location>
</feature>
<feature type="chain" id="PRO_5002730824" evidence="8">
    <location>
        <begin position="37"/>
        <end position="1845"/>
    </location>
</feature>
<feature type="domain" description="TMEM131L fourth Ig-like" evidence="11">
    <location>
        <begin position="888"/>
        <end position="1045"/>
    </location>
</feature>
<feature type="compositionally biased region" description="Polar residues" evidence="7">
    <location>
        <begin position="1500"/>
        <end position="1517"/>
    </location>
</feature>
<evidence type="ECO:0000256" key="4">
    <source>
        <dbReference type="ARBA" id="ARBA00022729"/>
    </source>
</evidence>
<dbReference type="GO" id="GO:0032964">
    <property type="term" value="P:collagen biosynthetic process"/>
    <property type="evidence" value="ECO:0007669"/>
    <property type="project" value="EnsemblMetazoa"/>
</dbReference>
<dbReference type="Proteomes" id="UP000008549">
    <property type="component" value="Unassembled WGS sequence"/>
</dbReference>
<evidence type="ECO:0000259" key="11">
    <source>
        <dbReference type="Pfam" id="PF24499"/>
    </source>
</evidence>
<dbReference type="Pfam" id="PF12371">
    <property type="entry name" value="TMEM131_like_N"/>
    <property type="match status" value="1"/>
</dbReference>
<feature type="region of interest" description="Disordered" evidence="7">
    <location>
        <begin position="1590"/>
        <end position="1632"/>
    </location>
</feature>
<organism evidence="13 14">
    <name type="scientific">Caenorhabditis briggsae</name>
    <dbReference type="NCBI Taxonomy" id="6238"/>
    <lineage>
        <taxon>Eukaryota</taxon>
        <taxon>Metazoa</taxon>
        <taxon>Ecdysozoa</taxon>
        <taxon>Nematoda</taxon>
        <taxon>Chromadorea</taxon>
        <taxon>Rhabditida</taxon>
        <taxon>Rhabditina</taxon>
        <taxon>Rhabditomorpha</taxon>
        <taxon>Rhabditoidea</taxon>
        <taxon>Rhabditidae</taxon>
        <taxon>Peloderinae</taxon>
        <taxon>Caenorhabditis</taxon>
    </lineage>
</organism>
<dbReference type="PANTHER" id="PTHR22050">
    <property type="entry name" value="RW1 PROTEIN HOMOLOG"/>
    <property type="match status" value="1"/>
</dbReference>
<feature type="compositionally biased region" description="Low complexity" evidence="7">
    <location>
        <begin position="1596"/>
        <end position="1605"/>
    </location>
</feature>
<dbReference type="InterPro" id="IPR039877">
    <property type="entry name" value="TMEM131-like"/>
</dbReference>
<evidence type="ECO:0000313" key="15">
    <source>
        <dbReference type="WormBase" id="CBG16531a"/>
    </source>
</evidence>
<sequence length="1845" mass="207610">MLPSLRRVSSRFKTSISSVCVSILLIFSLLVTSTLADQQAWPLPEEVSASLLHEIPVLHTAFVQIGEELHYLNQPIRPENVHHLPVFDFVSDGGSGDASTLKNKKKKKKTNTYNVMKMAGKGKLPMELDPPMMDFGQKLVFSFQKQKLFKNVFSSVGTAQKRKIYIRNMKAEPIFLDAIVVSSIEFQASYFEEYKLEPHGITSLEVVFLPREIGKRSTVVHFYTSVGLFTYKMQGNCVSNPYRISPFTGYRLPMNSSVSKPISIFNPYAYTMRITEVSSSGGNGHIELPHEVDSILAGEPPQYWDIRPYQTKQIATLVLVGGTSENSTVFVRVASEIIYHSEDRRPLTDIYLTVPIEVLKRRGVYATDEILDFGIIRQGVKSEAKVFSVAQYQIGGRLEFETLYVEKGDHTAIYMEFASHPPIVVHPPNKGSITLGPKSDLVKVYLEGNRVQMSNQQYMKHISGHIIAVSRGGNYNVSIPYRADVFRGNLVSIGNDLSIQEDLRPPHQRIIRLENHLPFDVSIYNISLSPDLVSHFSIRLIDRTALIRSGHISPVFVLKYNKKLPPPFDNSTIFVHTNVSTFNLSLSTYAGKMAVEMTSVDKNSFDFGFVERNDTRTIRFVVWNHNRAEMRLKNLVVPDRNAYRLYEVGVKSIGNFSDVRNDERLEYVEMADVDIPPMKGKIFDLELKVPYAGEVRNGNIIFETDLESKVFAVTYQVSSGSLQSIPDEVSFGQTFPSKLVYRTLQVFNSFDEDMTVTRMTTLNEDPRFFFEGFDPHNPPVLRSGRLTNLGRVMFSPSAPCEHEYCYLGLPLGSTDGAWFTHGLGLPSNLPEIDSYLYKQLRRKYDALVKSRKHHVNTTIILDTDKAKNIKIKTSAELVWPRLLTRNSIHFPLTALGNFTIVNLTLANPTNVPVAIQVIPLVIYPDAESLVELMRPHLASDLTDHVEMNETLMFSLRDTELFTLKPDSPVPKLREAFEHHLNHEMPRYNNEINIPRFTLSMILKPHMKVRLRLGFLPSDYTLRSSLLLIRNNLTALEPVVMYGKGARIGVKVEGAEARSKKPLLFEIRHDHLTDCNNPKRLMHKLHSTLTVRRPFQVMNTGEVQFTVTNMSINGVPCENRGFRILNCYPFRLQPNETYALDIAYTPDFLTTTNEADLQLYMHMNGSAWLFPLAATVPGDMLAKCHQALPRPPFENIMYYSCVTALIFCLVCVLACAYLEGDRAIACAIRQQFAIPRHVFDLNNLNKTSSSAQPTPTSSTSPTSPETQTTKKTSENSTPSALRASSDAWLVKKWGYNLANWVVKCVHKVWRWSLFWRKDKAVGDKSLKTTKPTKKKNPVTMQKVEEFRQMLEYVGQQKKKNAAGINTEFDEVEEEALAEMWAQRKDSGVSSVSQKATPPPVEEPVLSKSQKKKKRAAQQKDNNNLEPVAPAAQNESSSRAESTKTTPGPSPKPKGSNQKKKNVSTPQTKSQPVHEPVVSSSVKPIPAETPKTPSPPKRAPSKTPSRAQPSPAPSTTTMQRPIAPSPELLYNEQSNPASPDLFYRQFLSSMGMPLEETFWDSPAAQAAMPYLNMWNYGGPLSVEQMEDLIRQASGQAPTDTSNTTTTTPSEEAMEWNQGQIEEEEEESVAGEDEPDWINENLNVDDAEADFSSMAAASKDLFHDEDVDELHLRRQRSPSQASSTLSRKVSWFSERILHYVFYFQLENSPQKMGGRRLTIGSEKKNNPPTSEFTRTPGNPNRFTSTIQNPPPYSSGSIWGDSSSSNLWGSSSSQLPSTSSASSQPSNVVHDPLSLSHLGINEAESSVPFGNTMFSGPEFNLWSSSSLFYQHPSQQQQQNDDNYKNKKNE</sequence>
<dbReference type="OMA" id="CFPGKLC"/>
<dbReference type="Pfam" id="PF24501">
    <property type="entry name" value="Ig_TMEM131L_5"/>
    <property type="match status" value="1"/>
</dbReference>
<evidence type="ECO:0000256" key="7">
    <source>
        <dbReference type="SAM" id="MobiDB-lite"/>
    </source>
</evidence>
<feature type="compositionally biased region" description="Low complexity" evidence="7">
    <location>
        <begin position="1246"/>
        <end position="1269"/>
    </location>
</feature>
<dbReference type="FunCoup" id="A8XPF2">
    <property type="interactions" value="2756"/>
</dbReference>
<feature type="compositionally biased region" description="Low complexity" evidence="7">
    <location>
        <begin position="1750"/>
        <end position="1783"/>
    </location>
</feature>
<dbReference type="PANTHER" id="PTHR22050:SF0">
    <property type="entry name" value="TRANSMEMBRANE PROTEIN 131 HOMOLOG"/>
    <property type="match status" value="1"/>
</dbReference>
<evidence type="ECO:0000256" key="3">
    <source>
        <dbReference type="ARBA" id="ARBA00022692"/>
    </source>
</evidence>
<feature type="region of interest" description="Disordered" evidence="7">
    <location>
        <begin position="1710"/>
        <end position="1785"/>
    </location>
</feature>
<dbReference type="InterPro" id="IPR055436">
    <property type="entry name" value="Ig_TMEM131L_4"/>
</dbReference>
<evidence type="ECO:0000259" key="12">
    <source>
        <dbReference type="Pfam" id="PF24501"/>
    </source>
</evidence>
<evidence type="ECO:0000256" key="5">
    <source>
        <dbReference type="ARBA" id="ARBA00022989"/>
    </source>
</evidence>
<protein>
    <submittedName>
        <fullName evidence="13">Protein CBG16531</fullName>
    </submittedName>
</protein>
<dbReference type="InParanoid" id="A8XPF2"/>
<keyword evidence="6" id="KW-0472">Membrane</keyword>
<comment type="subcellular location">
    <subcellularLocation>
        <location evidence="1">Membrane</location>
        <topology evidence="1">Single-pass type I membrane protein</topology>
    </subcellularLocation>
</comment>
<dbReference type="Pfam" id="PF24499">
    <property type="entry name" value="Ig_TMEM131L_4"/>
    <property type="match status" value="1"/>
</dbReference>
<dbReference type="InterPro" id="IPR055437">
    <property type="entry name" value="TMEM131L_Ig_5"/>
</dbReference>
<feature type="compositionally biased region" description="Polar residues" evidence="7">
    <location>
        <begin position="1723"/>
        <end position="1744"/>
    </location>
</feature>
<evidence type="ECO:0000259" key="9">
    <source>
        <dbReference type="Pfam" id="PF12371"/>
    </source>
</evidence>
<accession>A8XPF2</accession>
<keyword evidence="5" id="KW-1133">Transmembrane helix</keyword>
<dbReference type="WormBase" id="CBG16531a">
    <property type="protein sequence ID" value="CBP42687"/>
    <property type="gene ID" value="WBGene00036443"/>
    <property type="gene designation" value="Cbr-tmem-131"/>
</dbReference>
<reference evidence="13 14" key="1">
    <citation type="journal article" date="2003" name="PLoS Biol.">
        <title>The genome sequence of Caenorhabditis briggsae: a platform for comparative genomics.</title>
        <authorList>
            <person name="Stein L.D."/>
            <person name="Bao Z."/>
            <person name="Blasiar D."/>
            <person name="Blumenthal T."/>
            <person name="Brent M.R."/>
            <person name="Chen N."/>
            <person name="Chinwalla A."/>
            <person name="Clarke L."/>
            <person name="Clee C."/>
            <person name="Coghlan A."/>
            <person name="Coulson A."/>
            <person name="D'Eustachio P."/>
            <person name="Fitch D.H."/>
            <person name="Fulton L.A."/>
            <person name="Fulton R.E."/>
            <person name="Griffiths-Jones S."/>
            <person name="Harris T.W."/>
            <person name="Hillier L.W."/>
            <person name="Kamath R."/>
            <person name="Kuwabara P.E."/>
            <person name="Mardis E.R."/>
            <person name="Marra M.A."/>
            <person name="Miner T.L."/>
            <person name="Minx P."/>
            <person name="Mullikin J.C."/>
            <person name="Plumb R.W."/>
            <person name="Rogers J."/>
            <person name="Schein J.E."/>
            <person name="Sohrmann M."/>
            <person name="Spieth J."/>
            <person name="Stajich J.E."/>
            <person name="Wei C."/>
            <person name="Willey D."/>
            <person name="Wilson R.K."/>
            <person name="Durbin R."/>
            <person name="Waterston R.H."/>
        </authorList>
    </citation>
    <scope>NUCLEOTIDE SEQUENCE [LARGE SCALE GENOMIC DNA]</scope>
    <source>
        <strain evidence="13 14">AF16</strain>
    </source>
</reference>
<feature type="region of interest" description="Disordered" evidence="7">
    <location>
        <begin position="1380"/>
        <end position="1537"/>
    </location>
</feature>
<reference evidence="13 14" key="2">
    <citation type="journal article" date="2011" name="PLoS Genet.">
        <title>Caenorhabditis briggsae recombinant inbred line genotypes reveal inter-strain incompatibility and the evolution of recombination.</title>
        <authorList>
            <person name="Ross J.A."/>
            <person name="Koboldt D.C."/>
            <person name="Staisch J.E."/>
            <person name="Chamberlin H.M."/>
            <person name="Gupta B.P."/>
            <person name="Miller R.D."/>
            <person name="Baird S.E."/>
            <person name="Haag E.S."/>
        </authorList>
    </citation>
    <scope>NUCLEOTIDE SEQUENCE [LARGE SCALE GENOMIC DNA]</scope>
    <source>
        <strain evidence="13 14">AF16</strain>
    </source>
</reference>
<name>A8XPF2_CAEBR</name>
<keyword evidence="3" id="KW-0812">Transmembrane</keyword>
<dbReference type="Pfam" id="PF24495">
    <property type="entry name" value="Ig_TMEM131_2"/>
    <property type="match status" value="1"/>
</dbReference>